<gene>
    <name evidence="3" type="ORF">BT96DRAFT_880306</name>
</gene>
<dbReference type="PANTHER" id="PTHR28245">
    <property type="entry name" value="ARF3-INTERACTING PROTEIN 1"/>
    <property type="match status" value="1"/>
</dbReference>
<evidence type="ECO:0000259" key="2">
    <source>
        <dbReference type="PROSITE" id="PS50211"/>
    </source>
</evidence>
<sequence>MSQTRPHCSFVLLAEFDILEGAQLKYQFPQPLGVDESVLAMSMLPDGAETQLDDWTVFFLNQTQWNRIEPVVGLEEDGLLCVLNLVRTKHDKTLDRGARVLALAICTRHPFIQIFKPVLLMALDDYLSHPSQDVLARLFDSVNAIDFSAAPVLSRDEKLVMRLSERKDIFVEKHLTIPVTEPDGDTTDVSFGSAVWVGDEDGADEPPPATRQRSSTDASSASSSSHLHLPRMPITRAVQDTHFFNTTVEYNGHKLPIKMPLSTFPEEVGDYSLITLIRVFSQSESTPINPVHPHLHTSGPQTHPIIILFNALLTNKNIIFLGHRRPAGEVSMFVLAACALGSGCGAVLRGFIERAFPYANLNNRDEWEGVPAYIAGVTNPIFEASKSWDLLCDIGTGTITVAKDIWAKWPVGPLPALTSNPNSSSLASTSSLIAPLLTRTGTLKAESDPHDDVGSTALKGADSNREVNSADNAFIEDIKLAIEYHYGESLVRVRFMEYVVRFVRLASRWEEETAPLNPSATNGSEDSTTVGEKEKLDSNWGAKPPRTKIGYPSSPFIPPGPKSTLGYGTLGSGLVFNDDNLGLKELLQNAHRIEGWRDQTGGRGKSYVYCAEDFAVHFRVSPIRFDVLHQIFRLRHAHHYHAGSLSERSSSFSGAGGTGREYSGRYAGGTGMSDAEAHAIFRALADGVRTYEQVVEFLSHLNPHTGFLLPLAFGLFHQNASVREATVELFDTLRGFGVGIIFLQFLNHFQRYAYVRLSSC</sequence>
<dbReference type="OrthoDB" id="66409at2759"/>
<reference evidence="3" key="1">
    <citation type="journal article" date="2019" name="Environ. Microbiol.">
        <title>Fungal ecological strategies reflected in gene transcription - a case study of two litter decomposers.</title>
        <authorList>
            <person name="Barbi F."/>
            <person name="Kohler A."/>
            <person name="Barry K."/>
            <person name="Baskaran P."/>
            <person name="Daum C."/>
            <person name="Fauchery L."/>
            <person name="Ihrmark K."/>
            <person name="Kuo A."/>
            <person name="LaButti K."/>
            <person name="Lipzen A."/>
            <person name="Morin E."/>
            <person name="Grigoriev I.V."/>
            <person name="Henrissat B."/>
            <person name="Lindahl B."/>
            <person name="Martin F."/>
        </authorList>
    </citation>
    <scope>NUCLEOTIDE SEQUENCE</scope>
    <source>
        <strain evidence="3">JB14</strain>
    </source>
</reference>
<dbReference type="InterPro" id="IPR037516">
    <property type="entry name" value="Tripartite_DENN"/>
</dbReference>
<protein>
    <submittedName>
        <fullName evidence="3">Spindle pole body interacting protein</fullName>
    </submittedName>
</protein>
<dbReference type="InterPro" id="IPR052809">
    <property type="entry name" value="Actin_polarity_regulatory"/>
</dbReference>
<feature type="region of interest" description="Disordered" evidence="1">
    <location>
        <begin position="513"/>
        <end position="544"/>
    </location>
</feature>
<dbReference type="Pfam" id="PF08616">
    <property type="entry name" value="SPA"/>
    <property type="match status" value="1"/>
</dbReference>
<feature type="domain" description="UDENN" evidence="2">
    <location>
        <begin position="9"/>
        <end position="548"/>
    </location>
</feature>
<dbReference type="Proteomes" id="UP000799118">
    <property type="component" value="Unassembled WGS sequence"/>
</dbReference>
<keyword evidence="4" id="KW-1185">Reference proteome</keyword>
<dbReference type="GO" id="GO:0005886">
    <property type="term" value="C:plasma membrane"/>
    <property type="evidence" value="ECO:0007669"/>
    <property type="project" value="TreeGrafter"/>
</dbReference>
<dbReference type="EMBL" id="ML769445">
    <property type="protein sequence ID" value="KAE9401478.1"/>
    <property type="molecule type" value="Genomic_DNA"/>
</dbReference>
<evidence type="ECO:0000256" key="1">
    <source>
        <dbReference type="SAM" id="MobiDB-lite"/>
    </source>
</evidence>
<dbReference type="PANTHER" id="PTHR28245:SF1">
    <property type="entry name" value="ARF3-INTERACTING PROTEIN 1"/>
    <property type="match status" value="1"/>
</dbReference>
<dbReference type="AlphaFoldDB" id="A0A6A4HW46"/>
<organism evidence="3 4">
    <name type="scientific">Gymnopus androsaceus JB14</name>
    <dbReference type="NCBI Taxonomy" id="1447944"/>
    <lineage>
        <taxon>Eukaryota</taxon>
        <taxon>Fungi</taxon>
        <taxon>Dikarya</taxon>
        <taxon>Basidiomycota</taxon>
        <taxon>Agaricomycotina</taxon>
        <taxon>Agaricomycetes</taxon>
        <taxon>Agaricomycetidae</taxon>
        <taxon>Agaricales</taxon>
        <taxon>Marasmiineae</taxon>
        <taxon>Omphalotaceae</taxon>
        <taxon>Gymnopus</taxon>
    </lineage>
</organism>
<dbReference type="PROSITE" id="PS50211">
    <property type="entry name" value="DENN"/>
    <property type="match status" value="1"/>
</dbReference>
<dbReference type="InterPro" id="IPR012860">
    <property type="entry name" value="Afi1_N"/>
</dbReference>
<evidence type="ECO:0000313" key="3">
    <source>
        <dbReference type="EMBL" id="KAE9401478.1"/>
    </source>
</evidence>
<feature type="region of interest" description="Disordered" evidence="1">
    <location>
        <begin position="197"/>
        <end position="231"/>
    </location>
</feature>
<feature type="compositionally biased region" description="Polar residues" evidence="1">
    <location>
        <begin position="516"/>
        <end position="530"/>
    </location>
</feature>
<accession>A0A6A4HW46</accession>
<proteinExistence type="predicted"/>
<feature type="compositionally biased region" description="Low complexity" evidence="1">
    <location>
        <begin position="215"/>
        <end position="225"/>
    </location>
</feature>
<evidence type="ECO:0000313" key="4">
    <source>
        <dbReference type="Proteomes" id="UP000799118"/>
    </source>
</evidence>
<dbReference type="Pfam" id="PF07792">
    <property type="entry name" value="Afi1"/>
    <property type="match status" value="1"/>
</dbReference>
<dbReference type="GO" id="GO:0051666">
    <property type="term" value="P:actin cortical patch localization"/>
    <property type="evidence" value="ECO:0007669"/>
    <property type="project" value="TreeGrafter"/>
</dbReference>
<name>A0A6A4HW46_9AGAR</name>